<proteinExistence type="predicted"/>
<feature type="region of interest" description="Disordered" evidence="1">
    <location>
        <begin position="1"/>
        <end position="38"/>
    </location>
</feature>
<dbReference type="EMBL" id="DF968383">
    <property type="protein sequence ID" value="GAP51712.1"/>
    <property type="molecule type" value="Genomic_DNA"/>
</dbReference>
<reference evidence="2" key="1">
    <citation type="journal article" date="2015" name="Genome Announc.">
        <title>Draft Genome Sequence of Thiostrepton-Producing Streptomyces azureus ATCC 14921.</title>
        <authorList>
            <person name="Sakihara K."/>
            <person name="Maeda J."/>
            <person name="Tashiro K."/>
            <person name="Fujino Y."/>
            <person name="Kuhara S."/>
            <person name="Ohshima T."/>
            <person name="Ogata S."/>
            <person name="Doi K."/>
        </authorList>
    </citation>
    <scope>NUCLEOTIDE SEQUENCE [LARGE SCALE GENOMIC DNA]</scope>
    <source>
        <strain evidence="2">ATCC14921</strain>
    </source>
</reference>
<organism evidence="2 3">
    <name type="scientific">Streptomyces azureus</name>
    <dbReference type="NCBI Taxonomy" id="146537"/>
    <lineage>
        <taxon>Bacteria</taxon>
        <taxon>Bacillati</taxon>
        <taxon>Actinomycetota</taxon>
        <taxon>Actinomycetes</taxon>
        <taxon>Kitasatosporales</taxon>
        <taxon>Streptomycetaceae</taxon>
        <taxon>Streptomyces</taxon>
    </lineage>
</organism>
<feature type="compositionally biased region" description="Basic and acidic residues" evidence="1">
    <location>
        <begin position="8"/>
        <end position="21"/>
    </location>
</feature>
<name>A0A0K8PV03_STRAJ</name>
<evidence type="ECO:0000313" key="3">
    <source>
        <dbReference type="Proteomes" id="UP000053859"/>
    </source>
</evidence>
<evidence type="ECO:0000313" key="2">
    <source>
        <dbReference type="EMBL" id="GAP51712.1"/>
    </source>
</evidence>
<keyword evidence="2" id="KW-0449">Lipoprotein</keyword>
<evidence type="ECO:0000256" key="1">
    <source>
        <dbReference type="SAM" id="MobiDB-lite"/>
    </source>
</evidence>
<accession>A0A0K8PV03</accession>
<keyword evidence="3" id="KW-1185">Reference proteome</keyword>
<protein>
    <submittedName>
        <fullName evidence="2">Lipoprotein</fullName>
    </submittedName>
</protein>
<dbReference type="Proteomes" id="UP000053859">
    <property type="component" value="Unassembled WGS sequence"/>
</dbReference>
<sequence>MVRPAEILADHRGTLQADRRPPGGPPRSPPGKDAKAVGAAVNVEDAHTAPGVKEYLASRTS</sequence>
<dbReference type="AlphaFoldDB" id="A0A0K8PV03"/>
<gene>
    <name evidence="2" type="ORF">SAZU_6585</name>
</gene>